<reference evidence="3" key="1">
    <citation type="submission" date="2021-01" db="EMBL/GenBank/DDBJ databases">
        <title>YIM 132084 draft genome.</title>
        <authorList>
            <person name="An D."/>
        </authorList>
    </citation>
    <scope>NUCLEOTIDE SEQUENCE</scope>
    <source>
        <strain evidence="3">YIM 132084</strain>
    </source>
</reference>
<dbReference type="InterPro" id="IPR011256">
    <property type="entry name" value="Reg_factor_effector_dom_sf"/>
</dbReference>
<dbReference type="InterPro" id="IPR010499">
    <property type="entry name" value="AraC_E-bd"/>
</dbReference>
<gene>
    <name evidence="3" type="ORF">JL106_14095</name>
</gene>
<evidence type="ECO:0000259" key="2">
    <source>
        <dbReference type="PROSITE" id="PS50937"/>
    </source>
</evidence>
<dbReference type="Proteomes" id="UP000663792">
    <property type="component" value="Unassembled WGS sequence"/>
</dbReference>
<evidence type="ECO:0000256" key="1">
    <source>
        <dbReference type="ARBA" id="ARBA00023125"/>
    </source>
</evidence>
<feature type="domain" description="HTH merR-type" evidence="2">
    <location>
        <begin position="6"/>
        <end position="76"/>
    </location>
</feature>
<dbReference type="EMBL" id="JAERWK010000018">
    <property type="protein sequence ID" value="MBM9468411.1"/>
    <property type="molecule type" value="Genomic_DNA"/>
</dbReference>
<evidence type="ECO:0000313" key="3">
    <source>
        <dbReference type="EMBL" id="MBM9468411.1"/>
    </source>
</evidence>
<keyword evidence="4" id="KW-1185">Reference proteome</keyword>
<dbReference type="InterPro" id="IPR009061">
    <property type="entry name" value="DNA-bd_dom_put_sf"/>
</dbReference>
<dbReference type="GO" id="GO:0003700">
    <property type="term" value="F:DNA-binding transcription factor activity"/>
    <property type="evidence" value="ECO:0007669"/>
    <property type="project" value="InterPro"/>
</dbReference>
<proteinExistence type="predicted"/>
<accession>A0A938YF59</accession>
<organism evidence="3 4">
    <name type="scientific">Nakamurella leprariae</name>
    <dbReference type="NCBI Taxonomy" id="2803911"/>
    <lineage>
        <taxon>Bacteria</taxon>
        <taxon>Bacillati</taxon>
        <taxon>Actinomycetota</taxon>
        <taxon>Actinomycetes</taxon>
        <taxon>Nakamurellales</taxon>
        <taxon>Nakamurellaceae</taxon>
        <taxon>Nakamurella</taxon>
    </lineage>
</organism>
<sequence length="283" mass="30486">MHDGGVLSIGEFAQVTHLSIRTLRRYHDAGLLEPVRVDPATGYRRYDPTQIPTAQVIHRLRQLDVPLADVRNILHTDDADARAALVAEHLGRLEDRLEQTRTAVASLRRLLRPEPGVVVVDLRRESELPVAAVTVVVDEVDVLDAYAAAMAELDAAVPAPAGPPGGMYDNELFSHGRGRAVIYLPVDATAPPAVGPPGRVRAVTRPAADLAVTVHPGPHDTIDVTYGRLGGWVVEHALAVAGPVHERYLVGPRDTPDPDRWRTEIGWPVFRLAGAGPAGADRG</sequence>
<dbReference type="Gene3D" id="1.10.1660.10">
    <property type="match status" value="1"/>
</dbReference>
<dbReference type="InterPro" id="IPR029442">
    <property type="entry name" value="GyrI-like"/>
</dbReference>
<dbReference type="AlphaFoldDB" id="A0A938YF59"/>
<dbReference type="PANTHER" id="PTHR30204">
    <property type="entry name" value="REDOX-CYCLING DRUG-SENSING TRANSCRIPTIONAL ACTIVATOR SOXR"/>
    <property type="match status" value="1"/>
</dbReference>
<comment type="caution">
    <text evidence="3">The sequence shown here is derived from an EMBL/GenBank/DDBJ whole genome shotgun (WGS) entry which is preliminary data.</text>
</comment>
<dbReference type="PANTHER" id="PTHR30204:SF97">
    <property type="entry name" value="MERR FAMILY REGULATORY PROTEIN"/>
    <property type="match status" value="1"/>
</dbReference>
<dbReference type="SMART" id="SM00871">
    <property type="entry name" value="AraC_E_bind"/>
    <property type="match status" value="1"/>
</dbReference>
<dbReference type="SUPFAM" id="SSF55136">
    <property type="entry name" value="Probable bacterial effector-binding domain"/>
    <property type="match status" value="1"/>
</dbReference>
<dbReference type="InterPro" id="IPR047057">
    <property type="entry name" value="MerR_fam"/>
</dbReference>
<evidence type="ECO:0000313" key="4">
    <source>
        <dbReference type="Proteomes" id="UP000663792"/>
    </source>
</evidence>
<name>A0A938YF59_9ACTN</name>
<dbReference type="SUPFAM" id="SSF46955">
    <property type="entry name" value="Putative DNA-binding domain"/>
    <property type="match status" value="1"/>
</dbReference>
<keyword evidence="1" id="KW-0238">DNA-binding</keyword>
<dbReference type="CDD" id="cd01107">
    <property type="entry name" value="HTH_BmrR"/>
    <property type="match status" value="1"/>
</dbReference>
<protein>
    <submittedName>
        <fullName evidence="3">MerR family transcriptional regulator</fullName>
    </submittedName>
</protein>
<dbReference type="SMART" id="SM00422">
    <property type="entry name" value="HTH_MERR"/>
    <property type="match status" value="1"/>
</dbReference>
<dbReference type="PROSITE" id="PS50937">
    <property type="entry name" value="HTH_MERR_2"/>
    <property type="match status" value="1"/>
</dbReference>
<dbReference type="GO" id="GO:0003677">
    <property type="term" value="F:DNA binding"/>
    <property type="evidence" value="ECO:0007669"/>
    <property type="project" value="UniProtKB-KW"/>
</dbReference>
<dbReference type="InterPro" id="IPR000551">
    <property type="entry name" value="MerR-type_HTH_dom"/>
</dbReference>
<dbReference type="Pfam" id="PF13411">
    <property type="entry name" value="MerR_1"/>
    <property type="match status" value="1"/>
</dbReference>
<dbReference type="Gene3D" id="3.20.80.10">
    <property type="entry name" value="Regulatory factor, effector binding domain"/>
    <property type="match status" value="1"/>
</dbReference>
<dbReference type="Pfam" id="PF06445">
    <property type="entry name" value="GyrI-like"/>
    <property type="match status" value="1"/>
</dbReference>